<dbReference type="AlphaFoldDB" id="A0A059F6F4"/>
<dbReference type="EMBL" id="ARYJ01000024">
    <property type="protein sequence ID" value="KCZ82649.1"/>
    <property type="molecule type" value="Genomic_DNA"/>
</dbReference>
<feature type="non-terminal residue" evidence="2">
    <location>
        <position position="1"/>
    </location>
</feature>
<evidence type="ECO:0000256" key="1">
    <source>
        <dbReference type="SAM" id="MobiDB-lite"/>
    </source>
</evidence>
<sequence>RMHALKDGAGRYQTNSDRPQPVIPENAKRFSGTFLLVRALQEQGPGYLLRKFRDDMPGVGESARCVRA</sequence>
<name>A0A059F6F4_9PROT</name>
<dbReference type="Proteomes" id="UP000024816">
    <property type="component" value="Unassembled WGS sequence"/>
</dbReference>
<keyword evidence="3" id="KW-1185">Reference proteome</keyword>
<proteinExistence type="predicted"/>
<evidence type="ECO:0000313" key="3">
    <source>
        <dbReference type="Proteomes" id="UP000024816"/>
    </source>
</evidence>
<comment type="caution">
    <text evidence="2">The sequence shown here is derived from an EMBL/GenBank/DDBJ whole genome shotgun (WGS) entry which is preliminary data.</text>
</comment>
<evidence type="ECO:0000313" key="2">
    <source>
        <dbReference type="EMBL" id="KCZ82649.1"/>
    </source>
</evidence>
<feature type="region of interest" description="Disordered" evidence="1">
    <location>
        <begin position="1"/>
        <end position="23"/>
    </location>
</feature>
<organism evidence="2 3">
    <name type="scientific">Hyphomonas jannaschiana VP2</name>
    <dbReference type="NCBI Taxonomy" id="1280952"/>
    <lineage>
        <taxon>Bacteria</taxon>
        <taxon>Pseudomonadati</taxon>
        <taxon>Pseudomonadota</taxon>
        <taxon>Alphaproteobacteria</taxon>
        <taxon>Hyphomonadales</taxon>
        <taxon>Hyphomonadaceae</taxon>
        <taxon>Hyphomonas</taxon>
    </lineage>
</organism>
<protein>
    <submittedName>
        <fullName evidence="2">Uncharacterized protein</fullName>
    </submittedName>
</protein>
<reference evidence="2 3" key="1">
    <citation type="journal article" date="2014" name="Antonie Van Leeuwenhoek">
        <title>Hyphomonas beringensis sp. nov. and Hyphomonas chukchiensis sp. nov., isolated from surface seawater of the Bering Sea and Chukchi Sea.</title>
        <authorList>
            <person name="Li C."/>
            <person name="Lai Q."/>
            <person name="Li G."/>
            <person name="Dong C."/>
            <person name="Wang J."/>
            <person name="Liao Y."/>
            <person name="Shao Z."/>
        </authorList>
    </citation>
    <scope>NUCLEOTIDE SEQUENCE [LARGE SCALE GENOMIC DNA]</scope>
    <source>
        <strain evidence="2 3">VP2</strain>
    </source>
</reference>
<gene>
    <name evidence="2" type="ORF">HJA_17512</name>
</gene>
<accession>A0A059F6F4</accession>